<dbReference type="AlphaFoldDB" id="A0AAP4BV66"/>
<name>A0AAP4BV66_9CORY</name>
<dbReference type="EMBL" id="JASNVP010000005">
    <property type="protein sequence ID" value="MDK4326131.1"/>
    <property type="molecule type" value="Genomic_DNA"/>
</dbReference>
<evidence type="ECO:0008006" key="3">
    <source>
        <dbReference type="Google" id="ProtNLM"/>
    </source>
</evidence>
<dbReference type="Proteomes" id="UP001226160">
    <property type="component" value="Unassembled WGS sequence"/>
</dbReference>
<evidence type="ECO:0000313" key="2">
    <source>
        <dbReference type="Proteomes" id="UP001226160"/>
    </source>
</evidence>
<gene>
    <name evidence="1" type="ORF">QPX54_06340</name>
</gene>
<protein>
    <recommendedName>
        <fullName evidence="3">Phage tail protein</fullName>
    </recommendedName>
</protein>
<proteinExistence type="predicted"/>
<comment type="caution">
    <text evidence="1">The sequence shown here is derived from an EMBL/GenBank/DDBJ whole genome shotgun (WGS) entry which is preliminary data.</text>
</comment>
<dbReference type="RefSeq" id="WP_284589690.1">
    <property type="nucleotide sequence ID" value="NZ_JASNVP010000005.1"/>
</dbReference>
<evidence type="ECO:0000313" key="1">
    <source>
        <dbReference type="EMBL" id="MDK4326131.1"/>
    </source>
</evidence>
<reference evidence="1" key="1">
    <citation type="submission" date="2023-05" db="EMBL/GenBank/DDBJ databases">
        <title>Metabolic capabilities are highly conserved among human nasal-associated Corynebacterium species in pangenomic analyses.</title>
        <authorList>
            <person name="Tran T.H."/>
            <person name="Roberts A.Q."/>
            <person name="Escapa I.F."/>
            <person name="Gao W."/>
            <person name="Conlan S."/>
            <person name="Kong H."/>
            <person name="Segre J.A."/>
            <person name="Kelly M.S."/>
            <person name="Lemon K.P."/>
        </authorList>
    </citation>
    <scope>NUCLEOTIDE SEQUENCE</scope>
    <source>
        <strain evidence="1">KPL2654</strain>
    </source>
</reference>
<sequence>MAVNVNNAFVGTPPIDGGVYFNAPAGTALPEEATAALDEKFKDHGAVGPDGFTVAPQRTSNTEKMFGGSDYIDIQTEYTEEISITLLEDDNDAVIETSFGGENYKKTEATDSDGTKRTIFHTERQLPIKSHVIKAVSGEKSKTYVIPRGRVSTVEKSADVHSASTKTTLTIKAFKSPVKEHNGAFVIEYRDSGVPNTAAESAGSELSSTG</sequence>
<organism evidence="1 2">
    <name type="scientific">Corynebacterium propinquum</name>
    <dbReference type="NCBI Taxonomy" id="43769"/>
    <lineage>
        <taxon>Bacteria</taxon>
        <taxon>Bacillati</taxon>
        <taxon>Actinomycetota</taxon>
        <taxon>Actinomycetes</taxon>
        <taxon>Mycobacteriales</taxon>
        <taxon>Corynebacteriaceae</taxon>
        <taxon>Corynebacterium</taxon>
    </lineage>
</organism>
<accession>A0AAP4BV66</accession>